<dbReference type="KEGG" id="rhom:FRIFI_0825"/>
<accession>A0A2P2BPV2</accession>
<evidence type="ECO:0000313" key="2">
    <source>
        <dbReference type="Proteomes" id="UP000245695"/>
    </source>
</evidence>
<dbReference type="EMBL" id="LN650648">
    <property type="protein sequence ID" value="CEI72368.1"/>
    <property type="molecule type" value="Genomic_DNA"/>
</dbReference>
<gene>
    <name evidence="1" type="ORF">FRIFI_0825</name>
</gene>
<dbReference type="Proteomes" id="UP000245695">
    <property type="component" value="Chromosome 1"/>
</dbReference>
<evidence type="ECO:0000313" key="1">
    <source>
        <dbReference type="EMBL" id="CEI72368.1"/>
    </source>
</evidence>
<reference evidence="1 2" key="1">
    <citation type="submission" date="2014-09" db="EMBL/GenBank/DDBJ databases">
        <authorList>
            <person name="Hornung B.V."/>
        </authorList>
    </citation>
    <scope>NUCLEOTIDE SEQUENCE [LARGE SCALE GENOMIC DNA]</scope>
    <source>
        <strain evidence="1 2">FRIFI</strain>
    </source>
</reference>
<organism evidence="1 2">
    <name type="scientific">Romboutsia hominis</name>
    <dbReference type="NCBI Taxonomy" id="1507512"/>
    <lineage>
        <taxon>Bacteria</taxon>
        <taxon>Bacillati</taxon>
        <taxon>Bacillota</taxon>
        <taxon>Clostridia</taxon>
        <taxon>Peptostreptococcales</taxon>
        <taxon>Peptostreptococcaceae</taxon>
        <taxon>Romboutsia</taxon>
    </lineage>
</organism>
<proteinExistence type="predicted"/>
<dbReference type="RefSeq" id="WP_166505070.1">
    <property type="nucleotide sequence ID" value="NZ_JAKNTL010000007.1"/>
</dbReference>
<dbReference type="AlphaFoldDB" id="A0A2P2BPV2"/>
<protein>
    <submittedName>
        <fullName evidence="1">Uncharacterized protein</fullName>
    </submittedName>
</protein>
<sequence length="80" mass="9131">MFGSGLNIFGKNNGFCDDNILIILLLLLCNDGFDCDCDDKWNHNDECGHHDKCNDKNGFFIFIIIILFFCNKKGHGNCLR</sequence>
<keyword evidence="2" id="KW-1185">Reference proteome</keyword>
<name>A0A2P2BPV2_9FIRM</name>